<dbReference type="InterPro" id="IPR001041">
    <property type="entry name" value="2Fe-2S_ferredoxin-type"/>
</dbReference>
<dbReference type="InterPro" id="IPR001709">
    <property type="entry name" value="Flavoprot_Pyr_Nucl_cyt_Rdtase"/>
</dbReference>
<evidence type="ECO:0000313" key="10">
    <source>
        <dbReference type="Proteomes" id="UP000502899"/>
    </source>
</evidence>
<dbReference type="EMBL" id="CP054000">
    <property type="protein sequence ID" value="QKH80325.1"/>
    <property type="molecule type" value="Genomic_DNA"/>
</dbReference>
<keyword evidence="3" id="KW-0274">FAD</keyword>
<dbReference type="CDD" id="cd00207">
    <property type="entry name" value="fer2"/>
    <property type="match status" value="1"/>
</dbReference>
<dbReference type="PRINTS" id="PR00371">
    <property type="entry name" value="FPNCR"/>
</dbReference>
<evidence type="ECO:0000313" key="8">
    <source>
        <dbReference type="EMBL" id="QKH80325.1"/>
    </source>
</evidence>
<keyword evidence="2" id="KW-0285">Flavoprotein</keyword>
<dbReference type="PROSITE" id="PS51085">
    <property type="entry name" value="2FE2S_FER_2"/>
    <property type="match status" value="1"/>
</dbReference>
<dbReference type="PANTHER" id="PTHR43644:SF1">
    <property type="entry name" value="NAD(P)H-FLAVIN REDUCTASE"/>
    <property type="match status" value="1"/>
</dbReference>
<protein>
    <submittedName>
        <fullName evidence="8">2Fe-2S iron-sulfur cluster binding domain-containing protein</fullName>
    </submittedName>
    <submittedName>
        <fullName evidence="7">Oxidoreductase</fullName>
    </submittedName>
</protein>
<dbReference type="Proteomes" id="UP000502899">
    <property type="component" value="Chromosome"/>
</dbReference>
<organism evidence="7 9">
    <name type="scientific">Finegoldia magna</name>
    <name type="common">Peptostreptococcus magnus</name>
    <dbReference type="NCBI Taxonomy" id="1260"/>
    <lineage>
        <taxon>Bacteria</taxon>
        <taxon>Bacillati</taxon>
        <taxon>Bacillota</taxon>
        <taxon>Tissierellia</taxon>
        <taxon>Tissierellales</taxon>
        <taxon>Peptoniphilaceae</taxon>
        <taxon>Finegoldia</taxon>
    </lineage>
</organism>
<dbReference type="CDD" id="cd06211">
    <property type="entry name" value="phenol_2-monooxygenase_like"/>
    <property type="match status" value="1"/>
</dbReference>
<dbReference type="InterPro" id="IPR039261">
    <property type="entry name" value="FNR_nucleotide-bd"/>
</dbReference>
<dbReference type="Gene3D" id="2.40.30.10">
    <property type="entry name" value="Translation factors"/>
    <property type="match status" value="2"/>
</dbReference>
<dbReference type="SUPFAM" id="SSF54292">
    <property type="entry name" value="2Fe-2S ferredoxin-like"/>
    <property type="match status" value="1"/>
</dbReference>
<dbReference type="EMBL" id="NDYI01000017">
    <property type="protein sequence ID" value="OXZ37163.1"/>
    <property type="molecule type" value="Genomic_DNA"/>
</dbReference>
<dbReference type="InterPro" id="IPR017927">
    <property type="entry name" value="FAD-bd_FR_type"/>
</dbReference>
<reference evidence="8 10" key="3">
    <citation type="submission" date="2020-05" db="EMBL/GenBank/DDBJ databases">
        <title>FDA dAtabase for Regulatory Grade micrObial Sequences (FDA-ARGOS): Supporting development and validation of Infectious Disease Dx tests.</title>
        <authorList>
            <person name="Pederson C."/>
            <person name="Tallon L."/>
            <person name="Sadzewicz L."/>
            <person name="Zhao X."/>
            <person name="Vavikolanu K."/>
            <person name="Mehta A."/>
            <person name="Aluvathingal J."/>
            <person name="Nadendla S."/>
            <person name="Myers T."/>
            <person name="Yan Y."/>
            <person name="Sichtig H."/>
        </authorList>
    </citation>
    <scope>NUCLEOTIDE SEQUENCE [LARGE SCALE GENOMIC DNA]</scope>
    <source>
        <strain evidence="8 10">FDAARGOS_764</strain>
    </source>
</reference>
<dbReference type="Pfam" id="PF00175">
    <property type="entry name" value="NAD_binding_1"/>
    <property type="match status" value="1"/>
</dbReference>
<dbReference type="InterPro" id="IPR036010">
    <property type="entry name" value="2Fe-2S_ferredoxin-like_sf"/>
</dbReference>
<feature type="domain" description="FAD-binding FR-type" evidence="6">
    <location>
        <begin position="128"/>
        <end position="239"/>
    </location>
</feature>
<dbReference type="InterPro" id="IPR008333">
    <property type="entry name" value="Cbr1-like_FAD-bd_dom"/>
</dbReference>
<evidence type="ECO:0000313" key="7">
    <source>
        <dbReference type="EMBL" id="OXZ37163.1"/>
    </source>
</evidence>
<name>A0A133N0C2_FINMA</name>
<dbReference type="SUPFAM" id="SSF52343">
    <property type="entry name" value="Ferredoxin reductase-like, C-terminal NADP-linked domain"/>
    <property type="match status" value="1"/>
</dbReference>
<proteinExistence type="predicted"/>
<dbReference type="InterPro" id="IPR001433">
    <property type="entry name" value="OxRdtase_FAD/NAD-bd"/>
</dbReference>
<dbReference type="Pfam" id="PF00111">
    <property type="entry name" value="Fer2"/>
    <property type="match status" value="1"/>
</dbReference>
<dbReference type="GO" id="GO:0016491">
    <property type="term" value="F:oxidoreductase activity"/>
    <property type="evidence" value="ECO:0007669"/>
    <property type="project" value="InterPro"/>
</dbReference>
<gene>
    <name evidence="7" type="ORF">B9N56_05550</name>
    <name evidence="8" type="ORF">FOC70_08175</name>
</gene>
<dbReference type="Gene3D" id="3.10.20.30">
    <property type="match status" value="1"/>
</dbReference>
<dbReference type="Gene3D" id="3.40.50.80">
    <property type="entry name" value="Nucleotide-binding domain of ferredoxin-NADP reductase (FNR) module"/>
    <property type="match status" value="1"/>
</dbReference>
<evidence type="ECO:0000256" key="1">
    <source>
        <dbReference type="ARBA" id="ARBA00022448"/>
    </source>
</evidence>
<keyword evidence="1" id="KW-0813">Transport</keyword>
<dbReference type="PANTHER" id="PTHR43644">
    <property type="entry name" value="NA(+)-TRANSLOCATING NADH-QUINONE REDUCTASE SUBUNIT"/>
    <property type="match status" value="1"/>
</dbReference>
<dbReference type="SUPFAM" id="SSF63380">
    <property type="entry name" value="Riboflavin synthase domain-like"/>
    <property type="match status" value="1"/>
</dbReference>
<feature type="domain" description="2Fe-2S ferredoxin-type" evidence="5">
    <location>
        <begin position="33"/>
        <end position="125"/>
    </location>
</feature>
<dbReference type="PRINTS" id="PR00406">
    <property type="entry name" value="CYTB5RDTASE"/>
</dbReference>
<sequence>MGQIIITTVVVSVLCALFALLLSFADKYIADYGEVKLTINNDKEFTVDGGDSLLSTLRNQKVFIPSACGGKGSCGYCKVKVLDGAGPVLATEKPMLTADELNDNVRLSCQVKVKKDISIQIPEELFNVKEYETTLVEKLPLTDRITKFRFELPEGETIKFKPGQYVQLKAEEYPKGDGYEGSDEEVFRAYSIASSIRDEKHIELLIGYTKGICTTYCHKVLKEGDKVTINGPYGDFYYHDEDTEIILGAAGTGFAPIRSILNHMRDHDVKRKARFYFGAKTPDDLFLLDELKQFEEDLYDFKFIPVLSRTTPEMNWEGETGHADDAIKKYCKETGKNSSAYLCGSPRMIESLTKALNEVGVTDDRIYYDNF</sequence>
<dbReference type="AlphaFoldDB" id="A0A133N0C2"/>
<dbReference type="InterPro" id="IPR012675">
    <property type="entry name" value="Beta-grasp_dom_sf"/>
</dbReference>
<evidence type="ECO:0000259" key="6">
    <source>
        <dbReference type="PROSITE" id="PS51384"/>
    </source>
</evidence>
<evidence type="ECO:0000259" key="5">
    <source>
        <dbReference type="PROSITE" id="PS51085"/>
    </source>
</evidence>
<dbReference type="RefSeq" id="WP_002841175.1">
    <property type="nucleotide sequence ID" value="NZ_CP054000.1"/>
</dbReference>
<dbReference type="InterPro" id="IPR017938">
    <property type="entry name" value="Riboflavin_synthase-like_b-brl"/>
</dbReference>
<dbReference type="Pfam" id="PF00970">
    <property type="entry name" value="FAD_binding_6"/>
    <property type="match status" value="1"/>
</dbReference>
<evidence type="ECO:0000313" key="9">
    <source>
        <dbReference type="Proteomes" id="UP000215361"/>
    </source>
</evidence>
<evidence type="ECO:0000256" key="3">
    <source>
        <dbReference type="ARBA" id="ARBA00022827"/>
    </source>
</evidence>
<evidence type="ECO:0000256" key="4">
    <source>
        <dbReference type="ARBA" id="ARBA00023004"/>
    </source>
</evidence>
<reference evidence="7" key="1">
    <citation type="journal article" date="2017" name="J. Clin. Microbiol.">
        <title>Finegoldia magna Isolated from Orthopedic Joint Implant-Associated Infections.</title>
        <authorList>
            <person name="Soderquist B."/>
            <person name="Bjorklund S."/>
            <person name="Hellmark B."/>
            <person name="Jensen A."/>
            <person name="Bruggemann H."/>
        </authorList>
    </citation>
    <scope>NUCLEOTIDE SEQUENCE</scope>
    <source>
        <strain evidence="7">08T492</strain>
    </source>
</reference>
<evidence type="ECO:0000256" key="2">
    <source>
        <dbReference type="ARBA" id="ARBA00022630"/>
    </source>
</evidence>
<dbReference type="GO" id="GO:0051536">
    <property type="term" value="F:iron-sulfur cluster binding"/>
    <property type="evidence" value="ECO:0007669"/>
    <property type="project" value="InterPro"/>
</dbReference>
<reference evidence="9" key="2">
    <citation type="submission" date="2017-04" db="EMBL/GenBank/DDBJ databases">
        <title>Finegoldia magna isolated from orthopedic joint implant-associated infections.</title>
        <authorList>
            <person name="Bjorklund S."/>
            <person name="Bruggemann H."/>
            <person name="Jensen A."/>
            <person name="Hellmark B."/>
            <person name="Soderquist B."/>
        </authorList>
    </citation>
    <scope>NUCLEOTIDE SEQUENCE [LARGE SCALE GENOMIC DNA]</scope>
    <source>
        <strain evidence="9">08T492</strain>
    </source>
</reference>
<accession>A0A133N0C2</accession>
<dbReference type="Proteomes" id="UP000215361">
    <property type="component" value="Unassembled WGS sequence"/>
</dbReference>
<keyword evidence="4" id="KW-0408">Iron</keyword>
<dbReference type="PROSITE" id="PS51384">
    <property type="entry name" value="FAD_FR"/>
    <property type="match status" value="1"/>
</dbReference>